<dbReference type="CDD" id="cd02910">
    <property type="entry name" value="cupin_Yhhw_N"/>
    <property type="match status" value="1"/>
</dbReference>
<evidence type="ECO:0000313" key="5">
    <source>
        <dbReference type="EMBL" id="CAG8745458.1"/>
    </source>
</evidence>
<name>A0ABN7V9V7_GIGMA</name>
<evidence type="ECO:0000256" key="1">
    <source>
        <dbReference type="ARBA" id="ARBA00008416"/>
    </source>
</evidence>
<feature type="domain" description="Pirin N-terminal" evidence="3">
    <location>
        <begin position="11"/>
        <end position="122"/>
    </location>
</feature>
<evidence type="ECO:0000313" key="6">
    <source>
        <dbReference type="Proteomes" id="UP000789901"/>
    </source>
</evidence>
<feature type="domain" description="Quercetin 2,3-dioxygenase C-terminal cupin" evidence="4">
    <location>
        <begin position="156"/>
        <end position="225"/>
    </location>
</feature>
<evidence type="ECO:0000259" key="3">
    <source>
        <dbReference type="Pfam" id="PF02678"/>
    </source>
</evidence>
<dbReference type="Gene3D" id="2.60.120.10">
    <property type="entry name" value="Jelly Rolls"/>
    <property type="match status" value="2"/>
</dbReference>
<evidence type="ECO:0000259" key="4">
    <source>
        <dbReference type="Pfam" id="PF17954"/>
    </source>
</evidence>
<comment type="caution">
    <text evidence="5">The sequence shown here is derived from an EMBL/GenBank/DDBJ whole genome shotgun (WGS) entry which is preliminary data.</text>
</comment>
<protein>
    <submittedName>
        <fullName evidence="5">45082_t:CDS:1</fullName>
    </submittedName>
</protein>
<evidence type="ECO:0000256" key="2">
    <source>
        <dbReference type="RuleBase" id="RU003457"/>
    </source>
</evidence>
<dbReference type="PANTHER" id="PTHR43212:SF3">
    <property type="entry name" value="QUERCETIN 2,3-DIOXYGENASE"/>
    <property type="match status" value="1"/>
</dbReference>
<accession>A0ABN7V9V7</accession>
<dbReference type="EMBL" id="CAJVQB010011131">
    <property type="protein sequence ID" value="CAG8745458.1"/>
    <property type="molecule type" value="Genomic_DNA"/>
</dbReference>
<dbReference type="Pfam" id="PF17954">
    <property type="entry name" value="Pirin_C_2"/>
    <property type="match status" value="1"/>
</dbReference>
<dbReference type="SUPFAM" id="SSF51182">
    <property type="entry name" value="RmlC-like cupins"/>
    <property type="match status" value="1"/>
</dbReference>
<dbReference type="InterPro" id="IPR003829">
    <property type="entry name" value="Pirin_N_dom"/>
</dbReference>
<dbReference type="InterPro" id="IPR011051">
    <property type="entry name" value="RmlC_Cupin_sf"/>
</dbReference>
<reference evidence="5 6" key="1">
    <citation type="submission" date="2021-06" db="EMBL/GenBank/DDBJ databases">
        <authorList>
            <person name="Kallberg Y."/>
            <person name="Tangrot J."/>
            <person name="Rosling A."/>
        </authorList>
    </citation>
    <scope>NUCLEOTIDE SEQUENCE [LARGE SCALE GENOMIC DNA]</scope>
    <source>
        <strain evidence="5 6">120-4 pot B 10/14</strain>
    </source>
</reference>
<gene>
    <name evidence="5" type="ORF">GMARGA_LOCUS15823</name>
</gene>
<dbReference type="PIRSF" id="PIRSF006232">
    <property type="entry name" value="Pirin"/>
    <property type="match status" value="1"/>
</dbReference>
<dbReference type="InterPro" id="IPR041602">
    <property type="entry name" value="Quercetinase_C"/>
</dbReference>
<dbReference type="InterPro" id="IPR014710">
    <property type="entry name" value="RmlC-like_jellyroll"/>
</dbReference>
<keyword evidence="6" id="KW-1185">Reference proteome</keyword>
<comment type="similarity">
    <text evidence="1 2">Belongs to the pirin family.</text>
</comment>
<dbReference type="Proteomes" id="UP000789901">
    <property type="component" value="Unassembled WGS sequence"/>
</dbReference>
<dbReference type="Pfam" id="PF02678">
    <property type="entry name" value="Pirin"/>
    <property type="match status" value="1"/>
</dbReference>
<organism evidence="5 6">
    <name type="scientific">Gigaspora margarita</name>
    <dbReference type="NCBI Taxonomy" id="4874"/>
    <lineage>
        <taxon>Eukaryota</taxon>
        <taxon>Fungi</taxon>
        <taxon>Fungi incertae sedis</taxon>
        <taxon>Mucoromycota</taxon>
        <taxon>Glomeromycotina</taxon>
        <taxon>Glomeromycetes</taxon>
        <taxon>Diversisporales</taxon>
        <taxon>Gigasporaceae</taxon>
        <taxon>Gigaspora</taxon>
    </lineage>
</organism>
<dbReference type="PANTHER" id="PTHR43212">
    <property type="entry name" value="QUERCETIN 2,3-DIOXYGENASE"/>
    <property type="match status" value="1"/>
</dbReference>
<dbReference type="InterPro" id="IPR012093">
    <property type="entry name" value="Pirin"/>
</dbReference>
<sequence length="248" mass="28007">MSAQFVERKSKDRGHVNHGWLDVHHTFTFASYFDHKFKSFGALKAINENIVQPNAGFGTHPHRELEIFSYIISGEFQHKDSIGNIEILKAGDIQFTSCGTGITHSEYNVHPTLPVHYLQVWVKPDKSNLKPRYQTMTFSKFSKTNKLVHIISPVDDHDNSTMGINTDFHMYASLLEPSYKVVHTVQGIKKPRKVYIHLANIGGKLNINERVILQKGDGVFVTDVKGGDEIVFESIGDEVVDFVVLDLA</sequence>
<proteinExistence type="inferred from homology"/>